<dbReference type="Gene3D" id="3.40.50.2300">
    <property type="match status" value="1"/>
</dbReference>
<dbReference type="InterPro" id="IPR058031">
    <property type="entry name" value="AAA_lid_NorR"/>
</dbReference>
<dbReference type="InterPro" id="IPR002078">
    <property type="entry name" value="Sigma_54_int"/>
</dbReference>
<dbReference type="SUPFAM" id="SSF52172">
    <property type="entry name" value="CheY-like"/>
    <property type="match status" value="1"/>
</dbReference>
<dbReference type="PROSITE" id="PS50045">
    <property type="entry name" value="SIGMA54_INTERACT_4"/>
    <property type="match status" value="1"/>
</dbReference>
<evidence type="ECO:0000256" key="2">
    <source>
        <dbReference type="ARBA" id="ARBA00022840"/>
    </source>
</evidence>
<dbReference type="CDD" id="cd00009">
    <property type="entry name" value="AAA"/>
    <property type="match status" value="1"/>
</dbReference>
<evidence type="ECO:0000313" key="5">
    <source>
        <dbReference type="EMBL" id="KID50054.1"/>
    </source>
</evidence>
<dbReference type="InterPro" id="IPR009057">
    <property type="entry name" value="Homeodomain-like_sf"/>
</dbReference>
<dbReference type="GO" id="GO:0000160">
    <property type="term" value="P:phosphorelay signal transduction system"/>
    <property type="evidence" value="ECO:0007669"/>
    <property type="project" value="InterPro"/>
</dbReference>
<dbReference type="AlphaFoldDB" id="A0A017H5R0"/>
<evidence type="ECO:0000256" key="4">
    <source>
        <dbReference type="ARBA" id="ARBA00023163"/>
    </source>
</evidence>
<dbReference type="OrthoDB" id="9803970at2"/>
<name>A0A017H5R0_9FUSO</name>
<dbReference type="SUPFAM" id="SSF46689">
    <property type="entry name" value="Homeodomain-like"/>
    <property type="match status" value="1"/>
</dbReference>
<comment type="caution">
    <text evidence="5">The sequence shown here is derived from an EMBL/GenBank/DDBJ whole genome shotgun (WGS) entry which is preliminary data.</text>
</comment>
<dbReference type="Proteomes" id="UP000031184">
    <property type="component" value="Unassembled WGS sequence"/>
</dbReference>
<accession>A0A017H5R0</accession>
<protein>
    <submittedName>
        <fullName evidence="5">Acetoacetate metabolism regulatory protein AtoC</fullName>
    </submittedName>
</protein>
<dbReference type="Pfam" id="PF00158">
    <property type="entry name" value="Sigma54_activat"/>
    <property type="match status" value="1"/>
</dbReference>
<keyword evidence="3" id="KW-0805">Transcription regulation</keyword>
<keyword evidence="1" id="KW-0547">Nucleotide-binding</keyword>
<evidence type="ECO:0000256" key="3">
    <source>
        <dbReference type="ARBA" id="ARBA00023015"/>
    </source>
</evidence>
<dbReference type="GO" id="GO:0005524">
    <property type="term" value="F:ATP binding"/>
    <property type="evidence" value="ECO:0007669"/>
    <property type="project" value="UniProtKB-KW"/>
</dbReference>
<dbReference type="GO" id="GO:0006355">
    <property type="term" value="P:regulation of DNA-templated transcription"/>
    <property type="evidence" value="ECO:0007669"/>
    <property type="project" value="InterPro"/>
</dbReference>
<dbReference type="PATRIC" id="fig|1226633.4.peg.241"/>
<dbReference type="PRINTS" id="PR01590">
    <property type="entry name" value="HTHFIS"/>
</dbReference>
<dbReference type="CDD" id="cd00156">
    <property type="entry name" value="REC"/>
    <property type="match status" value="1"/>
</dbReference>
<keyword evidence="4" id="KW-0804">Transcription</keyword>
<dbReference type="RefSeq" id="WP_005957631.1">
    <property type="nucleotide sequence ID" value="NZ_AOJP01000008.1"/>
</dbReference>
<dbReference type="Gene3D" id="1.10.8.60">
    <property type="match status" value="1"/>
</dbReference>
<dbReference type="InterPro" id="IPR001789">
    <property type="entry name" value="Sig_transdc_resp-reg_receiver"/>
</dbReference>
<reference evidence="5 6" key="1">
    <citation type="submission" date="2013-08" db="EMBL/GenBank/DDBJ databases">
        <title>An opportunistic ruminal bacterium that causes liver abscesses in cattle.</title>
        <authorList>
            <person name="Benahmed F.H."/>
            <person name="Rasmussen M."/>
            <person name="Harbottle H."/>
            <person name="Soppet D."/>
            <person name="Nagaraja T.G."/>
            <person name="Davidson M."/>
        </authorList>
    </citation>
    <scope>NUCLEOTIDE SEQUENCE [LARGE SCALE GENOMIC DNA]</scope>
    <source>
        <strain evidence="5 6">B35</strain>
    </source>
</reference>
<gene>
    <name evidence="5" type="ORF">C095_01225</name>
</gene>
<dbReference type="Pfam" id="PF02954">
    <property type="entry name" value="HTH_8"/>
    <property type="match status" value="1"/>
</dbReference>
<dbReference type="FunFam" id="3.40.50.300:FF:000006">
    <property type="entry name" value="DNA-binding transcriptional regulator NtrC"/>
    <property type="match status" value="1"/>
</dbReference>
<sequence length="461" mass="52863">MKNAILAISEKKETLKQIRKELSEKYEVITFNNLLDAIDMLRESDFDLVLLDEYLTWFSLSDAKKKLSSIGKDFATIALFDDITPEKQREIKQAGIYSYLPKPVLASDIDKVILPVLHNLELLKENKKINGKLAELEHETEIIGQSSKIKEVKNLIDRVADSDLPVLISGEKGVGKLVIAREIYKKSDRKKQDYIQVSCATIPEENLERELFGYERGTFIGANTSKKGLLEEIDGGTIYIEDIALMDLKIQSKLLKVIEYGELRRVGGTKVRRVNVRFIIGSDIDLKEETEQGRFRKDLYHRLTAFPIVVPPLRERKEDVPLLVSYYLNRIVKELHRETPVISGEAMKYLMEYSYPRNIRELKNMVERMALVSNEKILDVEDLPLEIKMKSATLENKTVVGVGPLKDILEQEIYSLDGVEKVVIASALQKTRWNKQETSKLLGIGRTTLYEKIRKYGLDIK</sequence>
<dbReference type="InterPro" id="IPR011006">
    <property type="entry name" value="CheY-like_superfamily"/>
</dbReference>
<dbReference type="PANTHER" id="PTHR32071:SF57">
    <property type="entry name" value="C4-DICARBOXYLATE TRANSPORT TRANSCRIPTIONAL REGULATORY PROTEIN DCTD"/>
    <property type="match status" value="1"/>
</dbReference>
<dbReference type="PROSITE" id="PS50110">
    <property type="entry name" value="RESPONSE_REGULATORY"/>
    <property type="match status" value="1"/>
</dbReference>
<dbReference type="Gene3D" id="3.40.50.300">
    <property type="entry name" value="P-loop containing nucleotide triphosphate hydrolases"/>
    <property type="match status" value="1"/>
</dbReference>
<dbReference type="Pfam" id="PF25601">
    <property type="entry name" value="AAA_lid_14"/>
    <property type="match status" value="1"/>
</dbReference>
<dbReference type="GO" id="GO:0043565">
    <property type="term" value="F:sequence-specific DNA binding"/>
    <property type="evidence" value="ECO:0007669"/>
    <property type="project" value="InterPro"/>
</dbReference>
<keyword evidence="2" id="KW-0067">ATP-binding</keyword>
<organism evidence="5 6">
    <name type="scientific">Fusobacterium necrophorum subsp. funduliforme B35</name>
    <dbReference type="NCBI Taxonomy" id="1226633"/>
    <lineage>
        <taxon>Bacteria</taxon>
        <taxon>Fusobacteriati</taxon>
        <taxon>Fusobacteriota</taxon>
        <taxon>Fusobacteriia</taxon>
        <taxon>Fusobacteriales</taxon>
        <taxon>Fusobacteriaceae</taxon>
        <taxon>Fusobacterium</taxon>
    </lineage>
</organism>
<dbReference type="InterPro" id="IPR027417">
    <property type="entry name" value="P-loop_NTPase"/>
</dbReference>
<dbReference type="PANTHER" id="PTHR32071">
    <property type="entry name" value="TRANSCRIPTIONAL REGULATORY PROTEIN"/>
    <property type="match status" value="1"/>
</dbReference>
<dbReference type="GeneID" id="75076681"/>
<dbReference type="Gene3D" id="1.10.10.60">
    <property type="entry name" value="Homeodomain-like"/>
    <property type="match status" value="1"/>
</dbReference>
<evidence type="ECO:0000256" key="1">
    <source>
        <dbReference type="ARBA" id="ARBA00022741"/>
    </source>
</evidence>
<evidence type="ECO:0000313" key="6">
    <source>
        <dbReference type="Proteomes" id="UP000031184"/>
    </source>
</evidence>
<dbReference type="InterPro" id="IPR002197">
    <property type="entry name" value="HTH_Fis"/>
</dbReference>
<dbReference type="SUPFAM" id="SSF52540">
    <property type="entry name" value="P-loop containing nucleoside triphosphate hydrolases"/>
    <property type="match status" value="1"/>
</dbReference>
<dbReference type="EMBL" id="AUZI01000008">
    <property type="protein sequence ID" value="KID50054.1"/>
    <property type="molecule type" value="Genomic_DNA"/>
</dbReference>
<proteinExistence type="predicted"/>